<evidence type="ECO:0000313" key="2">
    <source>
        <dbReference type="EMBL" id="PWI66665.1"/>
    </source>
</evidence>
<feature type="compositionally biased region" description="Basic and acidic residues" evidence="1">
    <location>
        <begin position="84"/>
        <end position="95"/>
    </location>
</feature>
<proteinExistence type="predicted"/>
<name>A0A2U3DWN2_PURLI</name>
<accession>A0A2U3DWN2</accession>
<dbReference type="Proteomes" id="UP000245956">
    <property type="component" value="Unassembled WGS sequence"/>
</dbReference>
<feature type="compositionally biased region" description="Low complexity" evidence="1">
    <location>
        <begin position="436"/>
        <end position="453"/>
    </location>
</feature>
<feature type="region of interest" description="Disordered" evidence="1">
    <location>
        <begin position="82"/>
        <end position="103"/>
    </location>
</feature>
<organism evidence="2 3">
    <name type="scientific">Purpureocillium lilacinum</name>
    <name type="common">Paecilomyces lilacinus</name>
    <dbReference type="NCBI Taxonomy" id="33203"/>
    <lineage>
        <taxon>Eukaryota</taxon>
        <taxon>Fungi</taxon>
        <taxon>Dikarya</taxon>
        <taxon>Ascomycota</taxon>
        <taxon>Pezizomycotina</taxon>
        <taxon>Sordariomycetes</taxon>
        <taxon>Hypocreomycetidae</taxon>
        <taxon>Hypocreales</taxon>
        <taxon>Ophiocordycipitaceae</taxon>
        <taxon>Purpureocillium</taxon>
    </lineage>
</organism>
<dbReference type="EMBL" id="LCWV01000023">
    <property type="protein sequence ID" value="PWI66665.1"/>
    <property type="molecule type" value="Genomic_DNA"/>
</dbReference>
<dbReference type="AlphaFoldDB" id="A0A2U3DWN2"/>
<gene>
    <name evidence="2" type="ORF">PCL_04803</name>
</gene>
<protein>
    <submittedName>
        <fullName evidence="2">Uncharacterized protein</fullName>
    </submittedName>
</protein>
<sequence length="472" mass="50931">MGAARLREACGAASELENASLPWTAETDRQTRPGRGWAMERGLGGSLICTCEWIVRPRAREAFWSGSQADLAGWFSPTATAVEASRHQPRDDPSHPRWGPHHPSRRHVELELELGCLRLGPAGEWDRLGQASVAGSCFRLPHGLVLFIRGGGTVRTYIGLLQCAALRRRTSSMSRAVTLQYLLLRLSHGAGWPCRCCTRMRRLTALQLGGATMQRNAAQRSTAQLTLNHIGRKHNDADLGSGRWRTLLEVGMGGTEPTSGSTVDEHGVIGTWAGAPTEGNLLVDVWTSVSVPLPSYIRRCLPSMFATGKSLQLLLPAKATHRAGVGCGMRAAVPVPAVWSLSRPPMPGRPRGRAPTSCRPAWVEVEYEYGSQTHENRYHVHAAGGKLGNLHCPRAPGQVQLQLQLHLEDVGGNQPPEPSSTSGVGVCPATRAHTTACTATTPPQPRTTAADQPKPQVALNRTPVVWGASSHY</sequence>
<evidence type="ECO:0000256" key="1">
    <source>
        <dbReference type="SAM" id="MobiDB-lite"/>
    </source>
</evidence>
<feature type="region of interest" description="Disordered" evidence="1">
    <location>
        <begin position="436"/>
        <end position="472"/>
    </location>
</feature>
<evidence type="ECO:0000313" key="3">
    <source>
        <dbReference type="Proteomes" id="UP000245956"/>
    </source>
</evidence>
<reference evidence="2 3" key="1">
    <citation type="journal article" date="2016" name="Front. Microbiol.">
        <title>Genome and transcriptome sequences reveal the specific parasitism of the nematophagous Purpureocillium lilacinum 36-1.</title>
        <authorList>
            <person name="Xie J."/>
            <person name="Li S."/>
            <person name="Mo C."/>
            <person name="Xiao X."/>
            <person name="Peng D."/>
            <person name="Wang G."/>
            <person name="Xiao Y."/>
        </authorList>
    </citation>
    <scope>NUCLEOTIDE SEQUENCE [LARGE SCALE GENOMIC DNA]</scope>
    <source>
        <strain evidence="2 3">36-1</strain>
    </source>
</reference>
<comment type="caution">
    <text evidence="2">The sequence shown here is derived from an EMBL/GenBank/DDBJ whole genome shotgun (WGS) entry which is preliminary data.</text>
</comment>